<feature type="region of interest" description="Disordered" evidence="1">
    <location>
        <begin position="42"/>
        <end position="94"/>
    </location>
</feature>
<sequence length="177" mass="19440">MADDTMARQLALQEEAMKQWHTQQQQVSQPVFQATQSLWFEQRRSMKRGPPSAMGISSTGLSTPQAVSSERADTEMPETAPAAPSSSTTPQTSLFQPLQYDSDAATQLTAAECGVNPNDPEKVKEWLVDPATPPSGSQWSTITILTFKAWDLREKFMADFGGATGTALWKDSRTQVK</sequence>
<name>A0A812VJM8_SYMPI</name>
<dbReference type="EMBL" id="CAJNIZ010042507">
    <property type="protein sequence ID" value="CAE7624973.1"/>
    <property type="molecule type" value="Genomic_DNA"/>
</dbReference>
<gene>
    <name evidence="2" type="ORF">SPIL2461_LOCUS16358</name>
</gene>
<organism evidence="2 3">
    <name type="scientific">Symbiodinium pilosum</name>
    <name type="common">Dinoflagellate</name>
    <dbReference type="NCBI Taxonomy" id="2952"/>
    <lineage>
        <taxon>Eukaryota</taxon>
        <taxon>Sar</taxon>
        <taxon>Alveolata</taxon>
        <taxon>Dinophyceae</taxon>
        <taxon>Suessiales</taxon>
        <taxon>Symbiodiniaceae</taxon>
        <taxon>Symbiodinium</taxon>
    </lineage>
</organism>
<evidence type="ECO:0000313" key="2">
    <source>
        <dbReference type="EMBL" id="CAE7624973.1"/>
    </source>
</evidence>
<dbReference type="Proteomes" id="UP000649617">
    <property type="component" value="Unassembled WGS sequence"/>
</dbReference>
<dbReference type="AlphaFoldDB" id="A0A812VJM8"/>
<protein>
    <submittedName>
        <fullName evidence="2">Uncharacterized protein</fullName>
    </submittedName>
</protein>
<feature type="compositionally biased region" description="Polar residues" evidence="1">
    <location>
        <begin position="55"/>
        <end position="68"/>
    </location>
</feature>
<feature type="compositionally biased region" description="Low complexity" evidence="1">
    <location>
        <begin position="79"/>
        <end position="90"/>
    </location>
</feature>
<proteinExistence type="predicted"/>
<feature type="non-terminal residue" evidence="2">
    <location>
        <position position="1"/>
    </location>
</feature>
<keyword evidence="3" id="KW-1185">Reference proteome</keyword>
<evidence type="ECO:0000256" key="1">
    <source>
        <dbReference type="SAM" id="MobiDB-lite"/>
    </source>
</evidence>
<comment type="caution">
    <text evidence="2">The sequence shown here is derived from an EMBL/GenBank/DDBJ whole genome shotgun (WGS) entry which is preliminary data.</text>
</comment>
<evidence type="ECO:0000313" key="3">
    <source>
        <dbReference type="Proteomes" id="UP000649617"/>
    </source>
</evidence>
<reference evidence="2" key="1">
    <citation type="submission" date="2021-02" db="EMBL/GenBank/DDBJ databases">
        <authorList>
            <person name="Dougan E. K."/>
            <person name="Rhodes N."/>
            <person name="Thang M."/>
            <person name="Chan C."/>
        </authorList>
    </citation>
    <scope>NUCLEOTIDE SEQUENCE</scope>
</reference>
<accession>A0A812VJM8</accession>